<evidence type="ECO:0008006" key="9">
    <source>
        <dbReference type="Google" id="ProtNLM"/>
    </source>
</evidence>
<keyword evidence="8" id="KW-1185">Reference proteome</keyword>
<evidence type="ECO:0000256" key="3">
    <source>
        <dbReference type="ARBA" id="ARBA00044493"/>
    </source>
</evidence>
<gene>
    <name evidence="7" type="ORF">VTJ49DRAFT_4608</name>
</gene>
<feature type="region of interest" description="Disordered" evidence="6">
    <location>
        <begin position="1080"/>
        <end position="1102"/>
    </location>
</feature>
<evidence type="ECO:0000256" key="5">
    <source>
        <dbReference type="PROSITE-ProRule" id="PRU00708"/>
    </source>
</evidence>
<feature type="compositionally biased region" description="Polar residues" evidence="6">
    <location>
        <begin position="1090"/>
        <end position="1102"/>
    </location>
</feature>
<evidence type="ECO:0000256" key="6">
    <source>
        <dbReference type="SAM" id="MobiDB-lite"/>
    </source>
</evidence>
<feature type="repeat" description="PPR" evidence="5">
    <location>
        <begin position="711"/>
        <end position="745"/>
    </location>
</feature>
<feature type="repeat" description="PPR" evidence="5">
    <location>
        <begin position="746"/>
        <end position="780"/>
    </location>
</feature>
<dbReference type="NCBIfam" id="TIGR00756">
    <property type="entry name" value="PPR"/>
    <property type="match status" value="2"/>
</dbReference>
<dbReference type="EMBL" id="JAZGSY010000361">
    <property type="protein sequence ID" value="KAL1836827.1"/>
    <property type="molecule type" value="Genomic_DNA"/>
</dbReference>
<feature type="compositionally biased region" description="Low complexity" evidence="6">
    <location>
        <begin position="1040"/>
        <end position="1049"/>
    </location>
</feature>
<comment type="caution">
    <text evidence="7">The sequence shown here is derived from an EMBL/GenBank/DDBJ whole genome shotgun (WGS) entry which is preliminary data.</text>
</comment>
<reference evidence="7 8" key="1">
    <citation type="journal article" date="2024" name="Commun. Biol.">
        <title>Comparative genomic analysis of thermophilic fungi reveals convergent evolutionary adaptations and gene losses.</title>
        <authorList>
            <person name="Steindorff A.S."/>
            <person name="Aguilar-Pontes M.V."/>
            <person name="Robinson A.J."/>
            <person name="Andreopoulos B."/>
            <person name="LaButti K."/>
            <person name="Kuo A."/>
            <person name="Mondo S."/>
            <person name="Riley R."/>
            <person name="Otillar R."/>
            <person name="Haridas S."/>
            <person name="Lipzen A."/>
            <person name="Grimwood J."/>
            <person name="Schmutz J."/>
            <person name="Clum A."/>
            <person name="Reid I.D."/>
            <person name="Moisan M.C."/>
            <person name="Butler G."/>
            <person name="Nguyen T.T.M."/>
            <person name="Dewar K."/>
            <person name="Conant G."/>
            <person name="Drula E."/>
            <person name="Henrissat B."/>
            <person name="Hansel C."/>
            <person name="Singer S."/>
            <person name="Hutchinson M.I."/>
            <person name="de Vries R.P."/>
            <person name="Natvig D.O."/>
            <person name="Powell A.J."/>
            <person name="Tsang A."/>
            <person name="Grigoriev I.V."/>
        </authorList>
    </citation>
    <scope>NUCLEOTIDE SEQUENCE [LARGE SCALE GENOMIC DNA]</scope>
    <source>
        <strain evidence="7 8">CBS 620.91</strain>
    </source>
</reference>
<comment type="function">
    <text evidence="3">Regulates mitochondrial small subunit maturation by controlling 15S rRNA 5'-end processing. Localizes to the 5' precursor of the 15S rRNA in a position that is subsequently occupied by mS47 in the mature yeast mtSSU. Uses structure and sequence-specific RNA recognition, binding to a single-stranded region of the precursor and specifically recognizing bases -6 to -1. The exchange of Ccm1 for mS47 is coupled to the irreversible removal of precursor rRNA that is accompanied by conformational changes of the mitoribosomal proteins uS5m and mS26. These conformational changes signal completion of 5'-end rRNA processing through protection of the mature 5'-end of the 15S rRNA and stabilization of mS47. The removal of the 5' precursor together with the dissociation of Ccm1 may be catalyzed by the 5'-3' exoribonuclease Pet127. Involved in the specific removal of group I introns in mitochondrial encoded transcripts.</text>
</comment>
<feature type="compositionally biased region" description="Basic and acidic residues" evidence="6">
    <location>
        <begin position="90"/>
        <end position="115"/>
    </location>
</feature>
<feature type="compositionally biased region" description="Basic and acidic residues" evidence="6">
    <location>
        <begin position="827"/>
        <end position="857"/>
    </location>
</feature>
<comment type="similarity">
    <text evidence="1">Belongs to the CCM1 family.</text>
</comment>
<evidence type="ECO:0000313" key="7">
    <source>
        <dbReference type="EMBL" id="KAL1836827.1"/>
    </source>
</evidence>
<organism evidence="7 8">
    <name type="scientific">Humicola insolens</name>
    <name type="common">Soft-rot fungus</name>
    <dbReference type="NCBI Taxonomy" id="85995"/>
    <lineage>
        <taxon>Eukaryota</taxon>
        <taxon>Fungi</taxon>
        <taxon>Dikarya</taxon>
        <taxon>Ascomycota</taxon>
        <taxon>Pezizomycotina</taxon>
        <taxon>Sordariomycetes</taxon>
        <taxon>Sordariomycetidae</taxon>
        <taxon>Sordariales</taxon>
        <taxon>Chaetomiaceae</taxon>
        <taxon>Mycothermus</taxon>
    </lineage>
</organism>
<proteinExistence type="inferred from homology"/>
<keyword evidence="2" id="KW-0677">Repeat</keyword>
<evidence type="ECO:0000256" key="2">
    <source>
        <dbReference type="ARBA" id="ARBA00022737"/>
    </source>
</evidence>
<name>A0ABR3V4X9_HUMIN</name>
<sequence>MLRQAARVTRICGASSRPLQWPLLAPSFLRPHHVRRLQTSPCPLLSEAQPTHTVETSYNVEAAAPPSSKTDPNPQQPPDTDTSPSSLEQHLPRDQHYSIDPRDAQPEPGDEEVKRTRWRPTMAYLRKFSVWRSVKLKEILKDLEAWDDEFGRVWELLEHGTEWRKSGYEHQSIGTQLLEELLASKNIHDMSVLWSSKPPETRLCWPSVMMECMKLYPDKTAEVFQATFGPRDAPPWVVSDIFCFLVQWPSCLPPHRQREHQEKLPGLVSLVLKARTSKKYWFRQWVLGKIFSVCSPPTATALHAELNQYQHFLHWNTKLHLARVLAEDVALKPAALELLEETIKQGWRRPDDRRCEALATSILTIPADWDKGRGSPVDPQVIIQAFERIIGLGLSPNIITCTAMMRTFCVSGQLDAAWKIYGVMKSQGMPLDVHVFTALLDGANRVGSLDAAVRLLEEVPPDAWRSPLMWTELLDTILTLASLEARTNGPRTVSPVPAFFTMLQVYAKFFKLEHLQHILSRDLRGILANPRQEDLDDCEWKLRLSGFLDELPVTPPDKLLTPDIRVLGIMLVAYVRSFSTVYPVLAFYSRFRILLKERDPVAVALTSHNTFVFDTILHALVDQPGMLRVAVDIVNDMIAGAMGSAAADAESTDAISTTIAALREQESENSQGPIPATGEVEMGVDATAVQQSHSTSHHKLGHPIFRLPAPSVYTWSILMQAFLRQGRKLQALRVLRVMRAHGVEPDRVTYNILVYNYSASQKTEGVIETLDQLDHAGYHPDAHTFRGVSKLDDPEPALQLMESRAAERTAERWREIKDSTAAALPRARLDNETKEQGEAAAENKEAQQELSNKEPKKVIAHKRQSRERPDQWGRIKVRQAAETPKSPHPMQQPSREDLANDWNFLERLDRARRIKLHQVAKERMERGTHLPLLPEDLILRMTSLPRLRDWEEFVSRYQLDHHIFKVLERERRVRLRFEKEEKQETSEPLATTSYAVENMSTEELESLMQGYEDMALAKKTTTTTTKKGSSPPKAHRSSSHRQQQQQQSHRVAHSGELPLIPSHAPKSLYRNGFYEEMLHAPKAASEPRHQSSATGVGSPRVT</sequence>
<evidence type="ECO:0000256" key="1">
    <source>
        <dbReference type="ARBA" id="ARBA00006192"/>
    </source>
</evidence>
<feature type="compositionally biased region" description="Low complexity" evidence="6">
    <location>
        <begin position="70"/>
        <end position="86"/>
    </location>
</feature>
<evidence type="ECO:0000313" key="8">
    <source>
        <dbReference type="Proteomes" id="UP001583172"/>
    </source>
</evidence>
<dbReference type="PANTHER" id="PTHR47447">
    <property type="entry name" value="OS03G0856100 PROTEIN"/>
    <property type="match status" value="1"/>
</dbReference>
<comment type="subunit">
    <text evidence="4">Binds to mitochondrial small subunit 15S rRNA.</text>
</comment>
<feature type="region of interest" description="Disordered" evidence="6">
    <location>
        <begin position="1020"/>
        <end position="1066"/>
    </location>
</feature>
<dbReference type="PANTHER" id="PTHR47447:SF17">
    <property type="entry name" value="OS12G0638900 PROTEIN"/>
    <property type="match status" value="1"/>
</dbReference>
<dbReference type="Proteomes" id="UP001583172">
    <property type="component" value="Unassembled WGS sequence"/>
</dbReference>
<dbReference type="Pfam" id="PF13041">
    <property type="entry name" value="PPR_2"/>
    <property type="match status" value="2"/>
</dbReference>
<protein>
    <recommendedName>
        <fullName evidence="9">Pentatricopeptide repeat protein</fullName>
    </recommendedName>
</protein>
<evidence type="ECO:0000256" key="4">
    <source>
        <dbReference type="ARBA" id="ARBA00044511"/>
    </source>
</evidence>
<dbReference type="InterPro" id="IPR011990">
    <property type="entry name" value="TPR-like_helical_dom_sf"/>
</dbReference>
<feature type="compositionally biased region" description="Basic and acidic residues" evidence="6">
    <location>
        <begin position="804"/>
        <end position="818"/>
    </location>
</feature>
<feature type="repeat" description="PPR" evidence="5">
    <location>
        <begin position="397"/>
        <end position="431"/>
    </location>
</feature>
<dbReference type="Gene3D" id="1.25.40.10">
    <property type="entry name" value="Tetratricopeptide repeat domain"/>
    <property type="match status" value="2"/>
</dbReference>
<accession>A0ABR3V4X9</accession>
<dbReference type="InterPro" id="IPR002885">
    <property type="entry name" value="PPR_rpt"/>
</dbReference>
<feature type="region of interest" description="Disordered" evidence="6">
    <location>
        <begin position="804"/>
        <end position="897"/>
    </location>
</feature>
<feature type="region of interest" description="Disordered" evidence="6">
    <location>
        <begin position="63"/>
        <end position="115"/>
    </location>
</feature>
<dbReference type="PROSITE" id="PS51375">
    <property type="entry name" value="PPR"/>
    <property type="match status" value="3"/>
</dbReference>